<feature type="compositionally biased region" description="Low complexity" evidence="2">
    <location>
        <begin position="175"/>
        <end position="184"/>
    </location>
</feature>
<feature type="region of interest" description="Disordered" evidence="2">
    <location>
        <begin position="327"/>
        <end position="359"/>
    </location>
</feature>
<dbReference type="PANTHER" id="PTHR13245:SF14">
    <property type="entry name" value="RRP15-LIKE PROTEIN"/>
    <property type="match status" value="1"/>
</dbReference>
<dbReference type="GO" id="GO:0000470">
    <property type="term" value="P:maturation of LSU-rRNA"/>
    <property type="evidence" value="ECO:0007669"/>
    <property type="project" value="TreeGrafter"/>
</dbReference>
<dbReference type="AlphaFoldDB" id="A0A177TDR9"/>
<accession>A0A177TDR9</accession>
<evidence type="ECO:0008006" key="5">
    <source>
        <dbReference type="Google" id="ProtNLM"/>
    </source>
</evidence>
<dbReference type="GO" id="GO:0030687">
    <property type="term" value="C:preribosome, large subunit precursor"/>
    <property type="evidence" value="ECO:0007669"/>
    <property type="project" value="TreeGrafter"/>
</dbReference>
<comment type="similarity">
    <text evidence="1">Belongs to the RRP15 family.</text>
</comment>
<gene>
    <name evidence="3" type="ORF">A4X13_0g1498</name>
</gene>
<feature type="region of interest" description="Disordered" evidence="2">
    <location>
        <begin position="1"/>
        <end position="188"/>
    </location>
</feature>
<evidence type="ECO:0000256" key="1">
    <source>
        <dbReference type="ARBA" id="ARBA00007462"/>
    </source>
</evidence>
<reference evidence="3" key="1">
    <citation type="submission" date="2016-04" db="EMBL/GenBank/DDBJ databases">
        <authorList>
            <person name="Nguyen H.D."/>
            <person name="Samba Siva P."/>
            <person name="Cullis J."/>
            <person name="Levesque C.A."/>
            <person name="Hambleton S."/>
        </authorList>
    </citation>
    <scope>NUCLEOTIDE SEQUENCE</scope>
    <source>
        <strain evidence="3">DAOMC 236416</strain>
    </source>
</reference>
<feature type="compositionally biased region" description="Low complexity" evidence="2">
    <location>
        <begin position="335"/>
        <end position="345"/>
    </location>
</feature>
<comment type="caution">
    <text evidence="3">The sequence shown here is derived from an EMBL/GenBank/DDBJ whole genome shotgun (WGS) entry which is preliminary data.</text>
</comment>
<dbReference type="PANTHER" id="PTHR13245">
    <property type="entry name" value="RRP15-LIKE PROTEIN"/>
    <property type="match status" value="1"/>
</dbReference>
<dbReference type="GO" id="GO:0000460">
    <property type="term" value="P:maturation of 5.8S rRNA"/>
    <property type="evidence" value="ECO:0007669"/>
    <property type="project" value="TreeGrafter"/>
</dbReference>
<protein>
    <recommendedName>
        <fullName evidence="5">Rrp15p-domain-containing protein</fullName>
    </recommendedName>
</protein>
<dbReference type="EMBL" id="LWDF02000059">
    <property type="protein sequence ID" value="KAE8258734.1"/>
    <property type="molecule type" value="Genomic_DNA"/>
</dbReference>
<evidence type="ECO:0000313" key="4">
    <source>
        <dbReference type="Proteomes" id="UP000077521"/>
    </source>
</evidence>
<sequence length="381" mass="40079">MSFAGKKKGAFSVGGSAPAPATAKVQAPPAASKGKQRAVDIFNAEDEDEEEEDDEDEEFDDGDDDLDDEEDVDDYGLDDEEEEDDEADTDEEIEAAKAAVTKSSQTAKRKRRATSPGAFGSTLQSLLGGGPDADDAGDQESGDEPDDDDSVSAAGPPKKKNKGRQQAVLAPGSITTATTGTALASSRPSAILSLAPHLRRTLTSQKLNAKASRLATQQRKMREERAHVTDVIGGWGPPGVLPAVDEAAWDQLGAAKRKKKEKEMMGGNVIGSKRLAVGGIVPVDETDKDQRAWLEEGGSRAYERKLRKVAQRGVVKLFNAIRAAQTASLEDVESGPAPDGAAPGAESVKKPVMPGGKEAALSNLSKSNFLDLIRSGTGKAK</sequence>
<reference evidence="3" key="2">
    <citation type="journal article" date="2019" name="IMA Fungus">
        <title>Genome sequencing and comparison of five Tilletia species to identify candidate genes for the detection of regulated species infecting wheat.</title>
        <authorList>
            <person name="Nguyen H.D.T."/>
            <person name="Sultana T."/>
            <person name="Kesanakurti P."/>
            <person name="Hambleton S."/>
        </authorList>
    </citation>
    <scope>NUCLEOTIDE SEQUENCE</scope>
    <source>
        <strain evidence="3">DAOMC 236416</strain>
    </source>
</reference>
<evidence type="ECO:0000313" key="3">
    <source>
        <dbReference type="EMBL" id="KAE8258734.1"/>
    </source>
</evidence>
<evidence type="ECO:0000256" key="2">
    <source>
        <dbReference type="SAM" id="MobiDB-lite"/>
    </source>
</evidence>
<keyword evidence="4" id="KW-1185">Reference proteome</keyword>
<dbReference type="Pfam" id="PF07890">
    <property type="entry name" value="Rrp15p"/>
    <property type="match status" value="1"/>
</dbReference>
<name>A0A177TDR9_9BASI</name>
<organism evidence="3 4">
    <name type="scientific">Tilletia indica</name>
    <dbReference type="NCBI Taxonomy" id="43049"/>
    <lineage>
        <taxon>Eukaryota</taxon>
        <taxon>Fungi</taxon>
        <taxon>Dikarya</taxon>
        <taxon>Basidiomycota</taxon>
        <taxon>Ustilaginomycotina</taxon>
        <taxon>Exobasidiomycetes</taxon>
        <taxon>Tilletiales</taxon>
        <taxon>Tilletiaceae</taxon>
        <taxon>Tilletia</taxon>
    </lineage>
</organism>
<feature type="compositionally biased region" description="Acidic residues" evidence="2">
    <location>
        <begin position="43"/>
        <end position="93"/>
    </location>
</feature>
<proteinExistence type="inferred from homology"/>
<dbReference type="InterPro" id="IPR012459">
    <property type="entry name" value="Rrp15"/>
</dbReference>
<dbReference type="Proteomes" id="UP000077521">
    <property type="component" value="Unassembled WGS sequence"/>
</dbReference>
<feature type="compositionally biased region" description="Acidic residues" evidence="2">
    <location>
        <begin position="132"/>
        <end position="150"/>
    </location>
</feature>